<protein>
    <submittedName>
        <fullName evidence="1">Uncharacterized protein</fullName>
    </submittedName>
</protein>
<reference evidence="1 2" key="1">
    <citation type="submission" date="2019-06" db="EMBL/GenBank/DDBJ databases">
        <title>A chromosomal-level reference genome of Carpinus fangiana (Coryloideae, Betulaceae).</title>
        <authorList>
            <person name="Yang X."/>
            <person name="Wang Z."/>
            <person name="Zhang L."/>
            <person name="Hao G."/>
            <person name="Liu J."/>
            <person name="Yang Y."/>
        </authorList>
    </citation>
    <scope>NUCLEOTIDE SEQUENCE [LARGE SCALE GENOMIC DNA]</scope>
    <source>
        <strain evidence="1">Cfa_2016G</strain>
        <tissue evidence="1">Leaf</tissue>
    </source>
</reference>
<evidence type="ECO:0000313" key="1">
    <source>
        <dbReference type="EMBL" id="KAE7995580.1"/>
    </source>
</evidence>
<dbReference type="EMBL" id="CM017321">
    <property type="protein sequence ID" value="KAE7995580.1"/>
    <property type="molecule type" value="Genomic_DNA"/>
</dbReference>
<keyword evidence="2" id="KW-1185">Reference proteome</keyword>
<proteinExistence type="predicted"/>
<evidence type="ECO:0000313" key="2">
    <source>
        <dbReference type="Proteomes" id="UP000327013"/>
    </source>
</evidence>
<organism evidence="1 2">
    <name type="scientific">Carpinus fangiana</name>
    <dbReference type="NCBI Taxonomy" id="176857"/>
    <lineage>
        <taxon>Eukaryota</taxon>
        <taxon>Viridiplantae</taxon>
        <taxon>Streptophyta</taxon>
        <taxon>Embryophyta</taxon>
        <taxon>Tracheophyta</taxon>
        <taxon>Spermatophyta</taxon>
        <taxon>Magnoliopsida</taxon>
        <taxon>eudicotyledons</taxon>
        <taxon>Gunneridae</taxon>
        <taxon>Pentapetalae</taxon>
        <taxon>rosids</taxon>
        <taxon>fabids</taxon>
        <taxon>Fagales</taxon>
        <taxon>Betulaceae</taxon>
        <taxon>Carpinus</taxon>
    </lineage>
</organism>
<gene>
    <name evidence="1" type="ORF">FH972_000360</name>
</gene>
<sequence>MVDVQFWPVLSTSSGSSGSSTVLDELLGCSHRSILSGRFIWFNFGSSGSVSAGLAVPTRAWGRRS</sequence>
<dbReference type="Proteomes" id="UP000327013">
    <property type="component" value="Chromosome 1"/>
</dbReference>
<accession>A0A5N6QBI3</accession>
<name>A0A5N6QBI3_9ROSI</name>
<dbReference type="AlphaFoldDB" id="A0A5N6QBI3"/>